<organism evidence="3 4">
    <name type="scientific">Granulicella aggregans</name>
    <dbReference type="NCBI Taxonomy" id="474949"/>
    <lineage>
        <taxon>Bacteria</taxon>
        <taxon>Pseudomonadati</taxon>
        <taxon>Acidobacteriota</taxon>
        <taxon>Terriglobia</taxon>
        <taxon>Terriglobales</taxon>
        <taxon>Acidobacteriaceae</taxon>
        <taxon>Granulicella</taxon>
    </lineage>
</organism>
<dbReference type="Proteomes" id="UP000540989">
    <property type="component" value="Unassembled WGS sequence"/>
</dbReference>
<keyword evidence="4" id="KW-1185">Reference proteome</keyword>
<evidence type="ECO:0000256" key="1">
    <source>
        <dbReference type="SAM" id="SignalP"/>
    </source>
</evidence>
<comment type="caution">
    <text evidence="3">The sequence shown here is derived from an EMBL/GenBank/DDBJ whole genome shotgun (WGS) entry which is preliminary data.</text>
</comment>
<dbReference type="SUPFAM" id="SSF54427">
    <property type="entry name" value="NTF2-like"/>
    <property type="match status" value="1"/>
</dbReference>
<feature type="chain" id="PRO_5030852817" description="DUF4440 domain-containing protein" evidence="1">
    <location>
        <begin position="20"/>
        <end position="146"/>
    </location>
</feature>
<dbReference type="AlphaFoldDB" id="A0A7W7Z8V4"/>
<dbReference type="InterPro" id="IPR032710">
    <property type="entry name" value="NTF2-like_dom_sf"/>
</dbReference>
<keyword evidence="1" id="KW-0732">Signal</keyword>
<evidence type="ECO:0000259" key="2">
    <source>
        <dbReference type="Pfam" id="PF14534"/>
    </source>
</evidence>
<proteinExistence type="predicted"/>
<dbReference type="EMBL" id="JACHIP010000001">
    <property type="protein sequence ID" value="MBB5055450.1"/>
    <property type="molecule type" value="Genomic_DNA"/>
</dbReference>
<evidence type="ECO:0000313" key="3">
    <source>
        <dbReference type="EMBL" id="MBB5055450.1"/>
    </source>
</evidence>
<feature type="domain" description="DUF4440" evidence="2">
    <location>
        <begin position="36"/>
        <end position="135"/>
    </location>
</feature>
<dbReference type="Gene3D" id="3.10.450.50">
    <property type="match status" value="1"/>
</dbReference>
<accession>A0A7W7Z8V4</accession>
<reference evidence="3 4" key="1">
    <citation type="submission" date="2020-08" db="EMBL/GenBank/DDBJ databases">
        <title>Genomic Encyclopedia of Type Strains, Phase IV (KMG-V): Genome sequencing to study the core and pangenomes of soil and plant-associated prokaryotes.</title>
        <authorList>
            <person name="Whitman W."/>
        </authorList>
    </citation>
    <scope>NUCLEOTIDE SEQUENCE [LARGE SCALE GENOMIC DNA]</scope>
    <source>
        <strain evidence="3 4">M8UP14</strain>
    </source>
</reference>
<name>A0A7W7Z8V4_9BACT</name>
<sequence length="146" mass="16054">MRMLIAFVILATTSLPLTAQSDPVREVMAVRAGIGPAMRAKDPAALEKIWSPQMKVNSPGNTIMDRTTVLKLLGQGNIKYSAFKDIIESSSVFGGVVILMGHEELTEAVGPDAGKPKIRRYTDVWQRNQERAWMLIARQATYIAAP</sequence>
<feature type="signal peptide" evidence="1">
    <location>
        <begin position="1"/>
        <end position="19"/>
    </location>
</feature>
<evidence type="ECO:0000313" key="4">
    <source>
        <dbReference type="Proteomes" id="UP000540989"/>
    </source>
</evidence>
<dbReference type="Pfam" id="PF14534">
    <property type="entry name" value="DUF4440"/>
    <property type="match status" value="1"/>
</dbReference>
<dbReference type="InterPro" id="IPR027843">
    <property type="entry name" value="DUF4440"/>
</dbReference>
<gene>
    <name evidence="3" type="ORF">HDF16_000119</name>
</gene>
<dbReference type="RefSeq" id="WP_184213146.1">
    <property type="nucleotide sequence ID" value="NZ_JACHIP010000001.1"/>
</dbReference>
<protein>
    <recommendedName>
        <fullName evidence="2">DUF4440 domain-containing protein</fullName>
    </recommendedName>
</protein>